<dbReference type="Gene3D" id="1.10.287.130">
    <property type="match status" value="1"/>
</dbReference>
<dbReference type="Gene3D" id="6.10.340.10">
    <property type="match status" value="1"/>
</dbReference>
<evidence type="ECO:0000256" key="14">
    <source>
        <dbReference type="ARBA" id="ARBA00058004"/>
    </source>
</evidence>
<evidence type="ECO:0000259" key="22">
    <source>
        <dbReference type="PROSITE" id="PS50110"/>
    </source>
</evidence>
<keyword evidence="9 25" id="KW-0418">Kinase</keyword>
<keyword evidence="11 20" id="KW-1133">Transmembrane helix</keyword>
<dbReference type="SUPFAM" id="SSF47384">
    <property type="entry name" value="Homodimeric domain of signal transducing histidine kinase"/>
    <property type="match status" value="1"/>
</dbReference>
<comment type="subcellular location">
    <subcellularLocation>
        <location evidence="2">Cell membrane</location>
        <topology evidence="2">Multi-pass membrane protein</topology>
    </subcellularLocation>
</comment>
<proteinExistence type="predicted"/>
<dbReference type="EC" id="2.7.13.3" evidence="3"/>
<dbReference type="Pfam" id="PF02518">
    <property type="entry name" value="HATPase_c"/>
    <property type="match status" value="1"/>
</dbReference>
<dbReference type="CDD" id="cd00156">
    <property type="entry name" value="REC"/>
    <property type="match status" value="1"/>
</dbReference>
<feature type="modified residue" description="Phosphohistidine" evidence="18">
    <location>
        <position position="867"/>
    </location>
</feature>
<evidence type="ECO:0000256" key="12">
    <source>
        <dbReference type="ARBA" id="ARBA00023012"/>
    </source>
</evidence>
<evidence type="ECO:0000256" key="18">
    <source>
        <dbReference type="PROSITE-ProRule" id="PRU00110"/>
    </source>
</evidence>
<feature type="transmembrane region" description="Helical" evidence="20">
    <location>
        <begin position="20"/>
        <end position="44"/>
    </location>
</feature>
<evidence type="ECO:0000259" key="21">
    <source>
        <dbReference type="PROSITE" id="PS50109"/>
    </source>
</evidence>
<dbReference type="Gene3D" id="3.30.565.10">
    <property type="entry name" value="Histidine kinase-like ATPase, C-terminal domain"/>
    <property type="match status" value="1"/>
</dbReference>
<dbReference type="InterPro" id="IPR003661">
    <property type="entry name" value="HisK_dim/P_dom"/>
</dbReference>
<dbReference type="FunFam" id="3.30.565.10:FF:000010">
    <property type="entry name" value="Sensor histidine kinase RcsC"/>
    <property type="match status" value="1"/>
</dbReference>
<feature type="modified residue" description="4-aspartylphosphate" evidence="19">
    <location>
        <position position="570"/>
    </location>
</feature>
<evidence type="ECO:0000256" key="17">
    <source>
        <dbReference type="ARBA" id="ARBA00070152"/>
    </source>
</evidence>
<evidence type="ECO:0000256" key="8">
    <source>
        <dbReference type="ARBA" id="ARBA00022741"/>
    </source>
</evidence>
<evidence type="ECO:0000256" key="16">
    <source>
        <dbReference type="ARBA" id="ARBA00068150"/>
    </source>
</evidence>
<name>A0A1G5SEK3_9PROT</name>
<dbReference type="InterPro" id="IPR004358">
    <property type="entry name" value="Sig_transdc_His_kin-like_C"/>
</dbReference>
<feature type="domain" description="Response regulatory" evidence="22">
    <location>
        <begin position="663"/>
        <end position="780"/>
    </location>
</feature>
<dbReference type="CDD" id="cd00082">
    <property type="entry name" value="HisKA"/>
    <property type="match status" value="1"/>
</dbReference>
<dbReference type="CDD" id="cd16922">
    <property type="entry name" value="HATPase_EvgS-ArcB-TorS-like"/>
    <property type="match status" value="1"/>
</dbReference>
<evidence type="ECO:0000313" key="26">
    <source>
        <dbReference type="Proteomes" id="UP000198729"/>
    </source>
</evidence>
<feature type="domain" description="HPt" evidence="24">
    <location>
        <begin position="828"/>
        <end position="925"/>
    </location>
</feature>
<dbReference type="RefSeq" id="WP_090284666.1">
    <property type="nucleotide sequence ID" value="NZ_FMWO01000034.1"/>
</dbReference>
<comment type="subunit">
    <text evidence="15">At low DSF concentrations, interacts with RpfF.</text>
</comment>
<dbReference type="PROSITE" id="PS50109">
    <property type="entry name" value="HIS_KIN"/>
    <property type="match status" value="1"/>
</dbReference>
<dbReference type="PROSITE" id="PS50885">
    <property type="entry name" value="HAMP"/>
    <property type="match status" value="1"/>
</dbReference>
<dbReference type="PANTHER" id="PTHR45339:SF1">
    <property type="entry name" value="HYBRID SIGNAL TRANSDUCTION HISTIDINE KINASE J"/>
    <property type="match status" value="1"/>
</dbReference>
<dbReference type="Gene3D" id="3.40.50.2300">
    <property type="match status" value="2"/>
</dbReference>
<evidence type="ECO:0000256" key="3">
    <source>
        <dbReference type="ARBA" id="ARBA00012438"/>
    </source>
</evidence>
<dbReference type="FunFam" id="1.10.287.130:FF:000002">
    <property type="entry name" value="Two-component osmosensing histidine kinase"/>
    <property type="match status" value="1"/>
</dbReference>
<dbReference type="SMART" id="SM00388">
    <property type="entry name" value="HisKA"/>
    <property type="match status" value="1"/>
</dbReference>
<dbReference type="GO" id="GO:0005886">
    <property type="term" value="C:plasma membrane"/>
    <property type="evidence" value="ECO:0007669"/>
    <property type="project" value="UniProtKB-SubCell"/>
</dbReference>
<evidence type="ECO:0000256" key="10">
    <source>
        <dbReference type="ARBA" id="ARBA00022840"/>
    </source>
</evidence>
<dbReference type="Pfam" id="PF00072">
    <property type="entry name" value="Response_reg"/>
    <property type="match status" value="2"/>
</dbReference>
<dbReference type="PROSITE" id="PS50894">
    <property type="entry name" value="HPT"/>
    <property type="match status" value="1"/>
</dbReference>
<dbReference type="SMART" id="SM00304">
    <property type="entry name" value="HAMP"/>
    <property type="match status" value="1"/>
</dbReference>
<gene>
    <name evidence="25" type="ORF">NSMM_280019</name>
</gene>
<keyword evidence="5 19" id="KW-0597">Phosphoprotein</keyword>
<evidence type="ECO:0000256" key="20">
    <source>
        <dbReference type="SAM" id="Phobius"/>
    </source>
</evidence>
<dbReference type="InterPro" id="IPR001789">
    <property type="entry name" value="Sig_transdc_resp-reg_receiver"/>
</dbReference>
<evidence type="ECO:0000259" key="24">
    <source>
        <dbReference type="PROSITE" id="PS50894"/>
    </source>
</evidence>
<dbReference type="GO" id="GO:0005524">
    <property type="term" value="F:ATP binding"/>
    <property type="evidence" value="ECO:0007669"/>
    <property type="project" value="UniProtKB-KW"/>
</dbReference>
<dbReference type="PANTHER" id="PTHR45339">
    <property type="entry name" value="HYBRID SIGNAL TRANSDUCTION HISTIDINE KINASE J"/>
    <property type="match status" value="1"/>
</dbReference>
<dbReference type="InterPro" id="IPR003594">
    <property type="entry name" value="HATPase_dom"/>
</dbReference>
<dbReference type="InterPro" id="IPR008207">
    <property type="entry name" value="Sig_transdc_His_kin_Hpt_dom"/>
</dbReference>
<dbReference type="PRINTS" id="PR00344">
    <property type="entry name" value="BCTRLSENSOR"/>
</dbReference>
<evidence type="ECO:0000256" key="19">
    <source>
        <dbReference type="PROSITE-ProRule" id="PRU00169"/>
    </source>
</evidence>
<keyword evidence="26" id="KW-1185">Reference proteome</keyword>
<accession>A0A1G5SEK3</accession>
<feature type="domain" description="HAMP" evidence="23">
    <location>
        <begin position="183"/>
        <end position="236"/>
    </location>
</feature>
<dbReference type="Pfam" id="PF00512">
    <property type="entry name" value="HisKA"/>
    <property type="match status" value="1"/>
</dbReference>
<dbReference type="CDD" id="cd17546">
    <property type="entry name" value="REC_hyHK_CKI1_RcsC-like"/>
    <property type="match status" value="1"/>
</dbReference>
<evidence type="ECO:0000256" key="9">
    <source>
        <dbReference type="ARBA" id="ARBA00022777"/>
    </source>
</evidence>
<dbReference type="Pfam" id="PF01627">
    <property type="entry name" value="Hpt"/>
    <property type="match status" value="1"/>
</dbReference>
<keyword evidence="10" id="KW-0067">ATP-binding</keyword>
<dbReference type="PROSITE" id="PS50110">
    <property type="entry name" value="RESPONSE_REGULATORY"/>
    <property type="match status" value="2"/>
</dbReference>
<dbReference type="OrthoDB" id="8552871at2"/>
<evidence type="ECO:0000313" key="25">
    <source>
        <dbReference type="EMBL" id="SCZ84849.1"/>
    </source>
</evidence>
<dbReference type="EMBL" id="FMWO01000034">
    <property type="protein sequence ID" value="SCZ84849.1"/>
    <property type="molecule type" value="Genomic_DNA"/>
</dbReference>
<evidence type="ECO:0000256" key="7">
    <source>
        <dbReference type="ARBA" id="ARBA00022692"/>
    </source>
</evidence>
<keyword evidence="6" id="KW-0808">Transferase</keyword>
<dbReference type="SUPFAM" id="SSF47226">
    <property type="entry name" value="Histidine-containing phosphotransfer domain, HPT domain"/>
    <property type="match status" value="1"/>
</dbReference>
<feature type="domain" description="Histidine kinase" evidence="21">
    <location>
        <begin position="276"/>
        <end position="498"/>
    </location>
</feature>
<keyword evidence="12" id="KW-0902">Two-component regulatory system</keyword>
<dbReference type="Gene3D" id="1.20.120.160">
    <property type="entry name" value="HPT domain"/>
    <property type="match status" value="1"/>
</dbReference>
<keyword evidence="7 20" id="KW-0812">Transmembrane</keyword>
<dbReference type="InterPro" id="IPR033417">
    <property type="entry name" value="CHASE8"/>
</dbReference>
<evidence type="ECO:0000256" key="2">
    <source>
        <dbReference type="ARBA" id="ARBA00004651"/>
    </source>
</evidence>
<evidence type="ECO:0000259" key="23">
    <source>
        <dbReference type="PROSITE" id="PS50885"/>
    </source>
</evidence>
<feature type="domain" description="Response regulatory" evidence="22">
    <location>
        <begin position="516"/>
        <end position="637"/>
    </location>
</feature>
<dbReference type="InterPro" id="IPR005467">
    <property type="entry name" value="His_kinase_dom"/>
</dbReference>
<sequence>MRQIKPDKMTLRTRLQQINLITQGTAMSLVAIIIILSSFVISYLSLLESSRSTAKILAENAIATLMFQDTVTAQTLLESLSNTREIQAAVIYNDARQPFAQYTSGEALIPDRLSSLQKSTYTNTQFITITQPIYFNDQLLGSIYLQATLLPLYWQILWQAAITMVAALFALVVAYFLLQRLNRSVLNPLKHLSAVITHVSDYADYAIRAQSSNISELNTLAEGFNNMLAMLRERDLKLASHLDHLEEEVDKRTEELVHAKEAAESASKAKSEFLATMSHEIRTPMNGILGMSELLLNSKLTDNQRRFAQTVQNSGQHLLGIINDILDFSKIESGHLELEIIDFDLVKLIEDTIVMFAQPADEKGLELAVQFIPPVRSFPVKGDSFRLRQILANLLSNAIKFTAYGEVVIRAELLDKTADCSAIRVSVEDTGIGFPAEYHDKIFKHFSQADGSTTRQFGGTGLGLPICKSLLELMKGNIQVESTPGKGSKFSIDLQMGKSRLENIPSWNTENLQGIKVLVVDDNKTNREILQLQLKSWRMQVICADGGESALISLIEAWKASQPFQLAVLDMLMPRMDGLQLAEAIHADSRINSIRMIALTSTYSNANQLERQQADISHCVNKPIRQLELFEVISDVMRQHPDAPITVEPAIPISTIPFILRGKILLAEDNIVNQQVAKAMLAKFGLETVIANNGMEALDLLRDHHYDIILMDCQMPVMDGFTATAHIREQYQARSHLPIIALTANATENDRIDCLNAGMDDFLSKPYTLEQLRNKLLRWLPQDKLNPLDTDSVNIAETTPKSAPAVNNPPILNPVLLDQIRVLDTSDEQTLLHKILGAFLESTGDYVHQLERAIIRQDADSLRRAAHTLKSSSANIGAESLSVIFRQLEAYGRAGNIDEAALLQTNMQHHYQQVIMEIHKIIDQP</sequence>
<protein>
    <recommendedName>
        <fullName evidence="16">Sensory/regulatory protein RpfC</fullName>
        <ecNumber evidence="3">2.7.13.3</ecNumber>
    </recommendedName>
    <alternativeName>
        <fullName evidence="17">Virulence sensor protein BvgS</fullName>
    </alternativeName>
</protein>
<dbReference type="InterPro" id="IPR036890">
    <property type="entry name" value="HATPase_C_sf"/>
</dbReference>
<dbReference type="InterPro" id="IPR036097">
    <property type="entry name" value="HisK_dim/P_sf"/>
</dbReference>
<dbReference type="SUPFAM" id="SSF52172">
    <property type="entry name" value="CheY-like"/>
    <property type="match status" value="2"/>
</dbReference>
<organism evidence="25 26">
    <name type="scientific">Nitrosomonas mobilis</name>
    <dbReference type="NCBI Taxonomy" id="51642"/>
    <lineage>
        <taxon>Bacteria</taxon>
        <taxon>Pseudomonadati</taxon>
        <taxon>Pseudomonadota</taxon>
        <taxon>Betaproteobacteria</taxon>
        <taxon>Nitrosomonadales</taxon>
        <taxon>Nitrosomonadaceae</taxon>
        <taxon>Nitrosomonas</taxon>
    </lineage>
</organism>
<dbReference type="InterPro" id="IPR003660">
    <property type="entry name" value="HAMP_dom"/>
</dbReference>
<dbReference type="CDD" id="cd00088">
    <property type="entry name" value="HPT"/>
    <property type="match status" value="1"/>
</dbReference>
<evidence type="ECO:0000256" key="1">
    <source>
        <dbReference type="ARBA" id="ARBA00000085"/>
    </source>
</evidence>
<dbReference type="SMART" id="SM00387">
    <property type="entry name" value="HATPase_c"/>
    <property type="match status" value="1"/>
</dbReference>
<dbReference type="Proteomes" id="UP000198729">
    <property type="component" value="Unassembled WGS sequence"/>
</dbReference>
<evidence type="ECO:0000256" key="4">
    <source>
        <dbReference type="ARBA" id="ARBA00022475"/>
    </source>
</evidence>
<dbReference type="SMART" id="SM00448">
    <property type="entry name" value="REC"/>
    <property type="match status" value="2"/>
</dbReference>
<reference evidence="25 26" key="1">
    <citation type="submission" date="2016-10" db="EMBL/GenBank/DDBJ databases">
        <authorList>
            <person name="de Groot N.N."/>
        </authorList>
    </citation>
    <scope>NUCLEOTIDE SEQUENCE [LARGE SCALE GENOMIC DNA]</scope>
    <source>
        <strain evidence="25">1</strain>
    </source>
</reference>
<evidence type="ECO:0000256" key="13">
    <source>
        <dbReference type="ARBA" id="ARBA00023136"/>
    </source>
</evidence>
<evidence type="ECO:0000256" key="5">
    <source>
        <dbReference type="ARBA" id="ARBA00022553"/>
    </source>
</evidence>
<dbReference type="SUPFAM" id="SSF55874">
    <property type="entry name" value="ATPase domain of HSP90 chaperone/DNA topoisomerase II/histidine kinase"/>
    <property type="match status" value="1"/>
</dbReference>
<keyword evidence="13 20" id="KW-0472">Membrane</keyword>
<dbReference type="STRING" id="51642.NSMM_280019"/>
<feature type="transmembrane region" description="Helical" evidence="20">
    <location>
        <begin position="156"/>
        <end position="178"/>
    </location>
</feature>
<evidence type="ECO:0000256" key="11">
    <source>
        <dbReference type="ARBA" id="ARBA00022989"/>
    </source>
</evidence>
<keyword evidence="4" id="KW-1003">Cell membrane</keyword>
<comment type="function">
    <text evidence="14">Member of the two-component regulatory system BvgS/BvgA. Phosphorylates BvgA via a four-step phosphorelay in response to environmental signals.</text>
</comment>
<evidence type="ECO:0000256" key="15">
    <source>
        <dbReference type="ARBA" id="ARBA00064003"/>
    </source>
</evidence>
<dbReference type="Pfam" id="PF17152">
    <property type="entry name" value="CHASE8"/>
    <property type="match status" value="1"/>
</dbReference>
<dbReference type="InterPro" id="IPR011006">
    <property type="entry name" value="CheY-like_superfamily"/>
</dbReference>
<keyword evidence="8" id="KW-0547">Nucleotide-binding</keyword>
<feature type="modified residue" description="4-aspartylphosphate" evidence="19">
    <location>
        <position position="712"/>
    </location>
</feature>
<comment type="catalytic activity">
    <reaction evidence="1">
        <text>ATP + protein L-histidine = ADP + protein N-phospho-L-histidine.</text>
        <dbReference type="EC" id="2.7.13.3"/>
    </reaction>
</comment>
<dbReference type="GO" id="GO:0000155">
    <property type="term" value="F:phosphorelay sensor kinase activity"/>
    <property type="evidence" value="ECO:0007669"/>
    <property type="project" value="InterPro"/>
</dbReference>
<dbReference type="InterPro" id="IPR036641">
    <property type="entry name" value="HPT_dom_sf"/>
</dbReference>
<dbReference type="AlphaFoldDB" id="A0A1G5SEK3"/>
<evidence type="ECO:0000256" key="6">
    <source>
        <dbReference type="ARBA" id="ARBA00022679"/>
    </source>
</evidence>